<evidence type="ECO:0000313" key="3">
    <source>
        <dbReference type="Proteomes" id="UP000235371"/>
    </source>
</evidence>
<proteinExistence type="predicted"/>
<dbReference type="Proteomes" id="UP000235371">
    <property type="component" value="Unassembled WGS sequence"/>
</dbReference>
<gene>
    <name evidence="2" type="ORF">K444DRAFT_615932</name>
</gene>
<sequence length="141" mass="15911">MHLLTFLSRFLAFPTIAHHRSASNGTKASPSVYHLTRHTQLTPSPPIDAPSTTMLATMPCTPFPGRGAHEFESIVTAHNRRPMMTAATRGPLRRRPEKQVPRSTYGLEEMLREFGRELGIAEIVFVEWLILCWLEMEEGKG</sequence>
<organism evidence="2 3">
    <name type="scientific">Hyaloscypha bicolor E</name>
    <dbReference type="NCBI Taxonomy" id="1095630"/>
    <lineage>
        <taxon>Eukaryota</taxon>
        <taxon>Fungi</taxon>
        <taxon>Dikarya</taxon>
        <taxon>Ascomycota</taxon>
        <taxon>Pezizomycotina</taxon>
        <taxon>Leotiomycetes</taxon>
        <taxon>Helotiales</taxon>
        <taxon>Hyaloscyphaceae</taxon>
        <taxon>Hyaloscypha</taxon>
        <taxon>Hyaloscypha bicolor</taxon>
    </lineage>
</organism>
<evidence type="ECO:0000256" key="1">
    <source>
        <dbReference type="SAM" id="SignalP"/>
    </source>
</evidence>
<keyword evidence="1" id="KW-0732">Signal</keyword>
<keyword evidence="3" id="KW-1185">Reference proteome</keyword>
<protein>
    <submittedName>
        <fullName evidence="2">Uncharacterized protein</fullName>
    </submittedName>
</protein>
<name>A0A2J6SZC4_9HELO</name>
<feature type="chain" id="PRO_5014430741" evidence="1">
    <location>
        <begin position="18"/>
        <end position="141"/>
    </location>
</feature>
<dbReference type="GeneID" id="36588903"/>
<reference evidence="2 3" key="1">
    <citation type="submission" date="2016-04" db="EMBL/GenBank/DDBJ databases">
        <title>A degradative enzymes factory behind the ericoid mycorrhizal symbiosis.</title>
        <authorList>
            <consortium name="DOE Joint Genome Institute"/>
            <person name="Martino E."/>
            <person name="Morin E."/>
            <person name="Grelet G."/>
            <person name="Kuo A."/>
            <person name="Kohler A."/>
            <person name="Daghino S."/>
            <person name="Barry K."/>
            <person name="Choi C."/>
            <person name="Cichocki N."/>
            <person name="Clum A."/>
            <person name="Copeland A."/>
            <person name="Hainaut M."/>
            <person name="Haridas S."/>
            <person name="Labutti K."/>
            <person name="Lindquist E."/>
            <person name="Lipzen A."/>
            <person name="Khouja H.-R."/>
            <person name="Murat C."/>
            <person name="Ohm R."/>
            <person name="Olson A."/>
            <person name="Spatafora J."/>
            <person name="Veneault-Fourrey C."/>
            <person name="Henrissat B."/>
            <person name="Grigoriev I."/>
            <person name="Martin F."/>
            <person name="Perotto S."/>
        </authorList>
    </citation>
    <scope>NUCLEOTIDE SEQUENCE [LARGE SCALE GENOMIC DNA]</scope>
    <source>
        <strain evidence="2 3">E</strain>
    </source>
</reference>
<dbReference type="RefSeq" id="XP_024733042.1">
    <property type="nucleotide sequence ID" value="XM_024880826.1"/>
</dbReference>
<dbReference type="EMBL" id="KZ613848">
    <property type="protein sequence ID" value="PMD56138.1"/>
    <property type="molecule type" value="Genomic_DNA"/>
</dbReference>
<dbReference type="InParanoid" id="A0A2J6SZC4"/>
<feature type="signal peptide" evidence="1">
    <location>
        <begin position="1"/>
        <end position="17"/>
    </location>
</feature>
<accession>A0A2J6SZC4</accession>
<evidence type="ECO:0000313" key="2">
    <source>
        <dbReference type="EMBL" id="PMD56138.1"/>
    </source>
</evidence>
<dbReference type="AlphaFoldDB" id="A0A2J6SZC4"/>